<proteinExistence type="predicted"/>
<name>A0PPU3_MYCUA</name>
<evidence type="ECO:0000256" key="1">
    <source>
        <dbReference type="SAM" id="MobiDB-lite"/>
    </source>
</evidence>
<protein>
    <submittedName>
        <fullName evidence="4">Conserved membrane protein</fullName>
    </submittedName>
</protein>
<gene>
    <name evidence="4" type="ordered locus">MUL_1902</name>
</gene>
<dbReference type="KEGG" id="mul:MUL_1902"/>
<feature type="compositionally biased region" description="Polar residues" evidence="1">
    <location>
        <begin position="289"/>
        <end position="300"/>
    </location>
</feature>
<dbReference type="HOGENOM" id="CLU_080703_0_0_11"/>
<dbReference type="Gene3D" id="3.90.640.20">
    <property type="entry name" value="Heat-shock cognate protein, ATPase"/>
    <property type="match status" value="1"/>
</dbReference>
<evidence type="ECO:0000259" key="3">
    <source>
        <dbReference type="Pfam" id="PF11738"/>
    </source>
</evidence>
<dbReference type="eggNOG" id="ENOG502ZA8P">
    <property type="taxonomic scope" value="Bacteria"/>
</dbReference>
<dbReference type="InterPro" id="IPR053421">
    <property type="entry name" value="Esterase_Immunogenic_RsiV"/>
</dbReference>
<dbReference type="Pfam" id="PF11738">
    <property type="entry name" value="DUF3298"/>
    <property type="match status" value="1"/>
</dbReference>
<dbReference type="NCBIfam" id="NF043047">
    <property type="entry name" value="EstaseRv3036c"/>
    <property type="match status" value="1"/>
</dbReference>
<reference evidence="4 5" key="1">
    <citation type="journal article" date="2007" name="Genome Res.">
        <title>Reductive evolution and niche adaptation inferred from the genome of Mycobacterium ulcerans, the causative agent of Buruli ulcer.</title>
        <authorList>
            <person name="Stinear T.P."/>
            <person name="Seemann T."/>
            <person name="Pidot S."/>
            <person name="Frigui W."/>
            <person name="Reysset G."/>
            <person name="Garnier T."/>
            <person name="Meurice G."/>
            <person name="Simon D."/>
            <person name="Bouchier C."/>
            <person name="Ma L."/>
            <person name="Tichit M."/>
            <person name="Porter J.L."/>
            <person name="Ryan J."/>
            <person name="Johnson P.D."/>
            <person name="Davies J.K."/>
            <person name="Jenkin G.A."/>
            <person name="Small P.L."/>
            <person name="Jones L.M."/>
            <person name="Tekaia F."/>
            <person name="Laval F."/>
            <person name="Daffe M."/>
            <person name="Parkhill J."/>
            <person name="Cole S.T."/>
        </authorList>
    </citation>
    <scope>NUCLEOTIDE SEQUENCE [LARGE SCALE GENOMIC DNA]</scope>
    <source>
        <strain evidence="4 5">Agy99</strain>
    </source>
</reference>
<evidence type="ECO:0000313" key="5">
    <source>
        <dbReference type="Proteomes" id="UP000000765"/>
    </source>
</evidence>
<dbReference type="InterPro" id="IPR037126">
    <property type="entry name" value="PdaC/RsiV-like_sf"/>
</dbReference>
<dbReference type="InterPro" id="IPR021729">
    <property type="entry name" value="DUF3298"/>
</dbReference>
<feature type="region of interest" description="Disordered" evidence="1">
    <location>
        <begin position="281"/>
        <end position="300"/>
    </location>
</feature>
<dbReference type="EMBL" id="CP000325">
    <property type="protein sequence ID" value="ABL04362.1"/>
    <property type="molecule type" value="Genomic_DNA"/>
</dbReference>
<sequence>MRLMIAAAMLVSAVLLAWPAAAEPPSCASLGGNVEGAQMCHIHATGSTYTLDITFPQDYPDQQALTDYITLNRDGFVSVATGSGRRDQPYQMDATTEQHAAGQPPHNTRSVVLKFFQDLGGAHPFTWHKAFNYNLGTKQPITFDTLFAPGTTPLDAIYPIVQRELAHQTGLGVAILPSNGLDPTHYQNFAITDTDVIFYFAQGELLPSFAGATQAQVPRNAIPPPWRSEVHTGPASDSIAAAPMPSVSWATHPMIGTTKATLCRASRYTLMMRSARNITMPPQKRSPIALSTQEGSPQVW</sequence>
<keyword evidence="2" id="KW-0732">Signal</keyword>
<dbReference type="AlphaFoldDB" id="A0PPU3"/>
<feature type="chain" id="PRO_5002628714" evidence="2">
    <location>
        <begin position="23"/>
        <end position="300"/>
    </location>
</feature>
<evidence type="ECO:0000256" key="2">
    <source>
        <dbReference type="SAM" id="SignalP"/>
    </source>
</evidence>
<evidence type="ECO:0000313" key="4">
    <source>
        <dbReference type="EMBL" id="ABL04362.1"/>
    </source>
</evidence>
<accession>A0PPU3</accession>
<organism evidence="4 5">
    <name type="scientific">Mycobacterium ulcerans (strain Agy99)</name>
    <dbReference type="NCBI Taxonomy" id="362242"/>
    <lineage>
        <taxon>Bacteria</taxon>
        <taxon>Bacillati</taxon>
        <taxon>Actinomycetota</taxon>
        <taxon>Actinomycetes</taxon>
        <taxon>Mycobacteriales</taxon>
        <taxon>Mycobacteriaceae</taxon>
        <taxon>Mycobacterium</taxon>
        <taxon>Mycobacterium ulcerans group</taxon>
    </lineage>
</organism>
<dbReference type="Proteomes" id="UP000000765">
    <property type="component" value="Chromosome"/>
</dbReference>
<dbReference type="Gene3D" id="3.30.565.40">
    <property type="entry name" value="Fervidobacterium nodosum Rt17-B1 like"/>
    <property type="match status" value="1"/>
</dbReference>
<feature type="domain" description="DUF3298" evidence="3">
    <location>
        <begin position="145"/>
        <end position="219"/>
    </location>
</feature>
<feature type="signal peptide" evidence="2">
    <location>
        <begin position="1"/>
        <end position="22"/>
    </location>
</feature>